<comment type="caution">
    <text evidence="1">The sequence shown here is derived from an EMBL/GenBank/DDBJ whole genome shotgun (WGS) entry which is preliminary data.</text>
</comment>
<gene>
    <name evidence="1" type="ORF">BDY19DRAFT_858141</name>
</gene>
<dbReference type="EMBL" id="MU274905">
    <property type="protein sequence ID" value="KAI0091697.1"/>
    <property type="molecule type" value="Genomic_DNA"/>
</dbReference>
<accession>A0ACB8UBG9</accession>
<sequence length="354" mass="40601">GYHSLMSSFGKVFHVEKRWKLRREMGSGAYGYVISAVDEISGEPVAIKMITRVTQKVQLAKRALRELTLLRHFSHENITGLIDVDISPSNDEIYIFMEPMEADLHQIIKSGQKLTIEHVQYFVYQILRGMKYIHSASVVHRDLKPGNLLVNADCELKICDFGLSRGFDAAPDENPTMMTEYVATRWYRAPEIMLAYRAYGTAVDIWAIGCIVAELMLGKPLFKGKDYVDQMNKILEVLGTPDDVVMRRIGSDKARAYIKSLPHKRPQPLHKIIPSADQQALDFLGQLIEFDPSKRPTAADALVHPWLETYHDELDEPPCARVFDRWRSIEELETLDDFRNALVKEVHECREEVR</sequence>
<reference evidence="1" key="1">
    <citation type="journal article" date="2021" name="Environ. Microbiol.">
        <title>Gene family expansions and transcriptome signatures uncover fungal adaptations to wood decay.</title>
        <authorList>
            <person name="Hage H."/>
            <person name="Miyauchi S."/>
            <person name="Viragh M."/>
            <person name="Drula E."/>
            <person name="Min B."/>
            <person name="Chaduli D."/>
            <person name="Navarro D."/>
            <person name="Favel A."/>
            <person name="Norest M."/>
            <person name="Lesage-Meessen L."/>
            <person name="Balint B."/>
            <person name="Merenyi Z."/>
            <person name="de Eugenio L."/>
            <person name="Morin E."/>
            <person name="Martinez A.T."/>
            <person name="Baldrian P."/>
            <person name="Stursova M."/>
            <person name="Martinez M.J."/>
            <person name="Novotny C."/>
            <person name="Magnuson J.K."/>
            <person name="Spatafora J.W."/>
            <person name="Maurice S."/>
            <person name="Pangilinan J."/>
            <person name="Andreopoulos W."/>
            <person name="LaButti K."/>
            <person name="Hundley H."/>
            <person name="Na H."/>
            <person name="Kuo A."/>
            <person name="Barry K."/>
            <person name="Lipzen A."/>
            <person name="Henrissat B."/>
            <person name="Riley R."/>
            <person name="Ahrendt S."/>
            <person name="Nagy L.G."/>
            <person name="Grigoriev I.V."/>
            <person name="Martin F."/>
            <person name="Rosso M.N."/>
        </authorList>
    </citation>
    <scope>NUCLEOTIDE SEQUENCE</scope>
    <source>
        <strain evidence="1">CBS 384.51</strain>
    </source>
</reference>
<evidence type="ECO:0000313" key="2">
    <source>
        <dbReference type="Proteomes" id="UP001055072"/>
    </source>
</evidence>
<proteinExistence type="predicted"/>
<name>A0ACB8UBG9_9APHY</name>
<dbReference type="Proteomes" id="UP001055072">
    <property type="component" value="Unassembled WGS sequence"/>
</dbReference>
<feature type="non-terminal residue" evidence="1">
    <location>
        <position position="354"/>
    </location>
</feature>
<evidence type="ECO:0000313" key="1">
    <source>
        <dbReference type="EMBL" id="KAI0091697.1"/>
    </source>
</evidence>
<feature type="non-terminal residue" evidence="1">
    <location>
        <position position="1"/>
    </location>
</feature>
<organism evidence="1 2">
    <name type="scientific">Irpex rosettiformis</name>
    <dbReference type="NCBI Taxonomy" id="378272"/>
    <lineage>
        <taxon>Eukaryota</taxon>
        <taxon>Fungi</taxon>
        <taxon>Dikarya</taxon>
        <taxon>Basidiomycota</taxon>
        <taxon>Agaricomycotina</taxon>
        <taxon>Agaricomycetes</taxon>
        <taxon>Polyporales</taxon>
        <taxon>Irpicaceae</taxon>
        <taxon>Irpex</taxon>
    </lineage>
</organism>
<protein>
    <submittedName>
        <fullName evidence="1">Kinase-like domain-containing protein</fullName>
    </submittedName>
</protein>
<keyword evidence="2" id="KW-1185">Reference proteome</keyword>